<dbReference type="SUPFAM" id="SSF52980">
    <property type="entry name" value="Restriction endonuclease-like"/>
    <property type="match status" value="1"/>
</dbReference>
<comment type="subcellular location">
    <subcellularLocation>
        <location evidence="2 13">Nucleus</location>
    </subcellularLocation>
</comment>
<evidence type="ECO:0000256" key="4">
    <source>
        <dbReference type="ARBA" id="ARBA00022722"/>
    </source>
</evidence>
<gene>
    <name evidence="15" type="ORF">BRAFLDRAFT_89891</name>
</gene>
<dbReference type="EC" id="3.1.22.-" evidence="13"/>
<evidence type="ECO:0000256" key="13">
    <source>
        <dbReference type="RuleBase" id="RU369042"/>
    </source>
</evidence>
<dbReference type="GO" id="GO:0000727">
    <property type="term" value="P:double-strand break repair via break-induced replication"/>
    <property type="evidence" value="ECO:0007669"/>
    <property type="project" value="UniProtKB-UniRule"/>
</dbReference>
<evidence type="ECO:0000256" key="9">
    <source>
        <dbReference type="ARBA" id="ARBA00022842"/>
    </source>
</evidence>
<reference evidence="15" key="1">
    <citation type="journal article" date="2008" name="Nature">
        <title>The amphioxus genome and the evolution of the chordate karyotype.</title>
        <authorList>
            <consortium name="US DOE Joint Genome Institute (JGI-PGF)"/>
            <person name="Putnam N.H."/>
            <person name="Butts T."/>
            <person name="Ferrier D.E.K."/>
            <person name="Furlong R.F."/>
            <person name="Hellsten U."/>
            <person name="Kawashima T."/>
            <person name="Robinson-Rechavi M."/>
            <person name="Shoguchi E."/>
            <person name="Terry A."/>
            <person name="Yu J.-K."/>
            <person name="Benito-Gutierrez E.L."/>
            <person name="Dubchak I."/>
            <person name="Garcia-Fernandez J."/>
            <person name="Gibson-Brown J.J."/>
            <person name="Grigoriev I.V."/>
            <person name="Horton A.C."/>
            <person name="de Jong P.J."/>
            <person name="Jurka J."/>
            <person name="Kapitonov V.V."/>
            <person name="Kohara Y."/>
            <person name="Kuroki Y."/>
            <person name="Lindquist E."/>
            <person name="Lucas S."/>
            <person name="Osoegawa K."/>
            <person name="Pennacchio L.A."/>
            <person name="Salamov A.A."/>
            <person name="Satou Y."/>
            <person name="Sauka-Spengler T."/>
            <person name="Schmutz J."/>
            <person name="Shin-I T."/>
            <person name="Toyoda A."/>
            <person name="Bronner-Fraser M."/>
            <person name="Fujiyama A."/>
            <person name="Holland L.Z."/>
            <person name="Holland P.W.H."/>
            <person name="Satoh N."/>
            <person name="Rokhsar D.S."/>
        </authorList>
    </citation>
    <scope>NUCLEOTIDE SEQUENCE [LARGE SCALE GENOMIC DNA]</scope>
    <source>
        <strain evidence="15">S238N-H82</strain>
        <tissue evidence="15">Testes</tissue>
    </source>
</reference>
<comment type="cofactor">
    <cofactor evidence="1 13">
        <name>Mg(2+)</name>
        <dbReference type="ChEBI" id="CHEBI:18420"/>
    </cofactor>
</comment>
<keyword evidence="8 13" id="KW-0378">Hydrolase</keyword>
<dbReference type="GO" id="GO:0048476">
    <property type="term" value="C:Holliday junction resolvase complex"/>
    <property type="evidence" value="ECO:0007669"/>
    <property type="project" value="UniProtKB-UniRule"/>
</dbReference>
<dbReference type="EMBL" id="GG666479">
    <property type="protein sequence ID" value="EEN66087.1"/>
    <property type="molecule type" value="Genomic_DNA"/>
</dbReference>
<dbReference type="PANTHER" id="PTHR13451:SF0">
    <property type="entry name" value="CROSSOVER JUNCTION ENDONUCLEASE MUS81"/>
    <property type="match status" value="1"/>
</dbReference>
<feature type="domain" description="ERCC4" evidence="14">
    <location>
        <begin position="17"/>
        <end position="137"/>
    </location>
</feature>
<dbReference type="CDD" id="cd20074">
    <property type="entry name" value="XPF_nuclease_Mus81"/>
    <property type="match status" value="1"/>
</dbReference>
<evidence type="ECO:0000256" key="2">
    <source>
        <dbReference type="ARBA" id="ARBA00004123"/>
    </source>
</evidence>
<dbReference type="InterPro" id="IPR006166">
    <property type="entry name" value="ERCC4_domain"/>
</dbReference>
<dbReference type="Gene3D" id="3.40.50.10130">
    <property type="match status" value="1"/>
</dbReference>
<evidence type="ECO:0000256" key="1">
    <source>
        <dbReference type="ARBA" id="ARBA00001946"/>
    </source>
</evidence>
<keyword evidence="7 13" id="KW-0227">DNA damage</keyword>
<keyword evidence="4 13" id="KW-0540">Nuclease</keyword>
<evidence type="ECO:0000256" key="10">
    <source>
        <dbReference type="ARBA" id="ARBA00023172"/>
    </source>
</evidence>
<keyword evidence="9 13" id="KW-0460">Magnesium</keyword>
<comment type="function">
    <text evidence="13">Interacts with EME1 to form a DNA structure-specific endonuclease with substrate preference for branched DNA structures with a 5'-end at the branch nick. Typical substrates include 3'-flap structures, D-loops, replication forks and nicked Holliday junctions. May be required in mitosis for the processing of stalled or collapsed replication fork intermediates. May be required in meiosis for the repair of meiosis-specific double strand breaks subsequent to single-end invasion (SEI).</text>
</comment>
<dbReference type="PANTHER" id="PTHR13451">
    <property type="entry name" value="CLASS II CROSSOVER JUNCTION ENDONUCLEASE MUS81"/>
    <property type="match status" value="1"/>
</dbReference>
<protein>
    <recommendedName>
        <fullName evidence="13">Crossover junction endonuclease MUS81</fullName>
        <ecNumber evidence="13">3.1.22.-</ecNumber>
    </recommendedName>
</protein>
<dbReference type="GO" id="GO:0008821">
    <property type="term" value="F:crossover junction DNA endonuclease activity"/>
    <property type="evidence" value="ECO:0007669"/>
    <property type="project" value="UniProtKB-UniRule"/>
</dbReference>
<keyword evidence="6 13" id="KW-0255">Endonuclease</keyword>
<evidence type="ECO:0000256" key="11">
    <source>
        <dbReference type="ARBA" id="ARBA00023204"/>
    </source>
</evidence>
<dbReference type="InterPro" id="IPR047416">
    <property type="entry name" value="XPF_nuclease_Mus81"/>
</dbReference>
<dbReference type="GO" id="GO:0006308">
    <property type="term" value="P:DNA catabolic process"/>
    <property type="evidence" value="ECO:0007669"/>
    <property type="project" value="UniProtKB-UniRule"/>
</dbReference>
<keyword evidence="10 13" id="KW-0233">DNA recombination</keyword>
<evidence type="ECO:0000256" key="6">
    <source>
        <dbReference type="ARBA" id="ARBA00022759"/>
    </source>
</evidence>
<dbReference type="AlphaFoldDB" id="C3Y0V4"/>
<dbReference type="InParanoid" id="C3Y0V4"/>
<dbReference type="eggNOG" id="KOG2379">
    <property type="taxonomic scope" value="Eukaryota"/>
</dbReference>
<organism>
    <name type="scientific">Branchiostoma floridae</name>
    <name type="common">Florida lancelet</name>
    <name type="synonym">Amphioxus</name>
    <dbReference type="NCBI Taxonomy" id="7739"/>
    <lineage>
        <taxon>Eukaryota</taxon>
        <taxon>Metazoa</taxon>
        <taxon>Chordata</taxon>
        <taxon>Cephalochordata</taxon>
        <taxon>Leptocardii</taxon>
        <taxon>Amphioxiformes</taxon>
        <taxon>Branchiostomatidae</taxon>
        <taxon>Branchiostoma</taxon>
    </lineage>
</organism>
<sequence length="268" mass="30583">MTGNLGSPCSPSHQKTVTLTDNRQSVQISPSQVVCLHSAAGSRKDNLVPELQKNRVRCDVRNLHVGDFLWVARENVKPLPGQLHPPLPRELVLDYVVERKRMDDLASSVKGSRFKEQKFRLKMSGLRKPIYLVEDFGSSAAHFCLPEATLQQAIVNTQKRLHCCTNHFLLLVVGTAEENIAQKDYQWCDCGSIEAWRHPVCALFCPDSADTFDMLQDLWVVRDKRRTTLAVSARQHNINPSEYVWTGFRRSLSSWECLLRKASPYYLF</sequence>
<name>C3Y0V4_BRAFL</name>
<evidence type="ECO:0000256" key="8">
    <source>
        <dbReference type="ARBA" id="ARBA00022801"/>
    </source>
</evidence>
<dbReference type="InterPro" id="IPR033309">
    <property type="entry name" value="Mus81"/>
</dbReference>
<comment type="subunit">
    <text evidence="13">Interacts with EME1.</text>
</comment>
<proteinExistence type="inferred from homology"/>
<evidence type="ECO:0000256" key="3">
    <source>
        <dbReference type="ARBA" id="ARBA00010015"/>
    </source>
</evidence>
<comment type="similarity">
    <text evidence="3 13">Belongs to the XPF family.</text>
</comment>
<dbReference type="GO" id="GO:0003677">
    <property type="term" value="F:DNA binding"/>
    <property type="evidence" value="ECO:0007669"/>
    <property type="project" value="UniProtKB-UniRule"/>
</dbReference>
<dbReference type="InterPro" id="IPR011335">
    <property type="entry name" value="Restrct_endonuc-II-like"/>
</dbReference>
<dbReference type="GO" id="GO:0046872">
    <property type="term" value="F:metal ion binding"/>
    <property type="evidence" value="ECO:0007669"/>
    <property type="project" value="UniProtKB-UniRule"/>
</dbReference>
<keyword evidence="5 13" id="KW-0479">Metal-binding</keyword>
<evidence type="ECO:0000256" key="5">
    <source>
        <dbReference type="ARBA" id="ARBA00022723"/>
    </source>
</evidence>
<evidence type="ECO:0000256" key="7">
    <source>
        <dbReference type="ARBA" id="ARBA00022763"/>
    </source>
</evidence>
<dbReference type="GO" id="GO:0005634">
    <property type="term" value="C:nucleus"/>
    <property type="evidence" value="ECO:0007669"/>
    <property type="project" value="UniProtKB-SubCell"/>
</dbReference>
<evidence type="ECO:0000256" key="12">
    <source>
        <dbReference type="ARBA" id="ARBA00023242"/>
    </source>
</evidence>
<dbReference type="FunFam" id="3.40.50.10130:FF:000003">
    <property type="entry name" value="Crossover junction endonuclease MUS81"/>
    <property type="match status" value="1"/>
</dbReference>
<accession>C3Y0V4</accession>
<evidence type="ECO:0000313" key="15">
    <source>
        <dbReference type="EMBL" id="EEN66087.1"/>
    </source>
</evidence>
<keyword evidence="11 13" id="KW-0234">DNA repair</keyword>
<dbReference type="SMART" id="SM00891">
    <property type="entry name" value="ERCC4"/>
    <property type="match status" value="1"/>
</dbReference>
<dbReference type="STRING" id="7739.C3Y0V4"/>
<evidence type="ECO:0000259" key="14">
    <source>
        <dbReference type="SMART" id="SM00891"/>
    </source>
</evidence>
<keyword evidence="12 13" id="KW-0539">Nucleus</keyword>
<dbReference type="Pfam" id="PF02732">
    <property type="entry name" value="ERCC4"/>
    <property type="match status" value="1"/>
</dbReference>